<keyword evidence="3" id="KW-1185">Reference proteome</keyword>
<evidence type="ECO:0000313" key="2">
    <source>
        <dbReference type="EMBL" id="WUS54356.1"/>
    </source>
</evidence>
<evidence type="ECO:0000256" key="1">
    <source>
        <dbReference type="SAM" id="Coils"/>
    </source>
</evidence>
<evidence type="ECO:0000313" key="3">
    <source>
        <dbReference type="Proteomes" id="UP001432014"/>
    </source>
</evidence>
<reference evidence="2 3" key="1">
    <citation type="submission" date="2022-10" db="EMBL/GenBank/DDBJ databases">
        <title>The complete genomes of actinobacterial strains from the NBC collection.</title>
        <authorList>
            <person name="Joergensen T.S."/>
            <person name="Alvarez Arevalo M."/>
            <person name="Sterndorff E.B."/>
            <person name="Faurdal D."/>
            <person name="Vuksanovic O."/>
            <person name="Mourched A.-S."/>
            <person name="Charusanti P."/>
            <person name="Shaw S."/>
            <person name="Blin K."/>
            <person name="Weber T."/>
        </authorList>
    </citation>
    <scope>NUCLEOTIDE SEQUENCE [LARGE SCALE GENOMIC DNA]</scope>
    <source>
        <strain evidence="2 3">NBC_01247</strain>
    </source>
</reference>
<proteinExistence type="predicted"/>
<organism evidence="2 3">
    <name type="scientific">Kitasatospora herbaricolor</name>
    <dbReference type="NCBI Taxonomy" id="68217"/>
    <lineage>
        <taxon>Bacteria</taxon>
        <taxon>Bacillati</taxon>
        <taxon>Actinomycetota</taxon>
        <taxon>Actinomycetes</taxon>
        <taxon>Kitasatosporales</taxon>
        <taxon>Streptomycetaceae</taxon>
        <taxon>Kitasatospora</taxon>
    </lineage>
</organism>
<keyword evidence="1" id="KW-0175">Coiled coil</keyword>
<feature type="coiled-coil region" evidence="1">
    <location>
        <begin position="172"/>
        <end position="210"/>
    </location>
</feature>
<sequence>MATGNPIFLLEAVRLQRQAVDITPPDSDKWPGIVGNLANRLEGLFRITTDLQNLREAVYFARQALQAIPETHAEIGEYKGGLANSLSLLYEHTEDRTSLIEAVKLSREALQVTPVGRSDRSIRVHNYASGLALLFELDGDASLLHEARQLATEGGGRGPIDYFRQARTRAHLARLDNDVDSALHELEVANEAFIQERERLTGQLVKLRDLAGQVERVVGDLVGCHVVKGDYAAAVEVIESDRLWLKAPPLSPRGARLPAMAVAWVSASRWETVVISTLDHRTTSYDAKIIPLDRQTLGRKTLKAFNAARTSRARSFSGAGLDQVESVAGV</sequence>
<dbReference type="Proteomes" id="UP001432014">
    <property type="component" value="Chromosome"/>
</dbReference>
<gene>
    <name evidence="2" type="ORF">OG469_01840</name>
</gene>
<protein>
    <submittedName>
        <fullName evidence="2">Uncharacterized protein</fullName>
    </submittedName>
</protein>
<dbReference type="RefSeq" id="WP_329492968.1">
    <property type="nucleotide sequence ID" value="NZ_CP108460.1"/>
</dbReference>
<name>A0ABZ1W0L0_9ACTN</name>
<dbReference type="EMBL" id="CP108482">
    <property type="protein sequence ID" value="WUS54356.1"/>
    <property type="molecule type" value="Genomic_DNA"/>
</dbReference>
<accession>A0ABZ1W0L0</accession>